<evidence type="ECO:0000313" key="4">
    <source>
        <dbReference type="Proteomes" id="UP000593626"/>
    </source>
</evidence>
<dbReference type="InterPro" id="IPR036412">
    <property type="entry name" value="HAD-like_sf"/>
</dbReference>
<dbReference type="Proteomes" id="UP000593626">
    <property type="component" value="Chromosome"/>
</dbReference>
<keyword evidence="4" id="KW-1185">Reference proteome</keyword>
<protein>
    <submittedName>
        <fullName evidence="3">HAD hydrolase-like protein</fullName>
    </submittedName>
</protein>
<dbReference type="EMBL" id="CP049742">
    <property type="protein sequence ID" value="QPC45896.1"/>
    <property type="molecule type" value="Genomic_DNA"/>
</dbReference>
<gene>
    <name evidence="3" type="ORF">G8O30_02460</name>
</gene>
<keyword evidence="2" id="KW-0460">Magnesium</keyword>
<accession>A0A7S8C9T0</accession>
<dbReference type="InterPro" id="IPR023198">
    <property type="entry name" value="PGP-like_dom2"/>
</dbReference>
<dbReference type="GO" id="GO:0006281">
    <property type="term" value="P:DNA repair"/>
    <property type="evidence" value="ECO:0007669"/>
    <property type="project" value="TreeGrafter"/>
</dbReference>
<organism evidence="3 4">
    <name type="scientific">Mangrovibacillus cuniculi</name>
    <dbReference type="NCBI Taxonomy" id="2593652"/>
    <lineage>
        <taxon>Bacteria</taxon>
        <taxon>Bacillati</taxon>
        <taxon>Bacillota</taxon>
        <taxon>Bacilli</taxon>
        <taxon>Bacillales</taxon>
        <taxon>Bacillaceae</taxon>
        <taxon>Mangrovibacillus</taxon>
    </lineage>
</organism>
<dbReference type="SFLD" id="SFLDS00003">
    <property type="entry name" value="Haloacid_Dehalogenase"/>
    <property type="match status" value="1"/>
</dbReference>
<proteinExistence type="predicted"/>
<keyword evidence="1 3" id="KW-0378">Hydrolase</keyword>
<dbReference type="KEGG" id="mcui:G8O30_02460"/>
<reference evidence="3 4" key="1">
    <citation type="submission" date="2019-07" db="EMBL/GenBank/DDBJ databases">
        <title>Genome sequence of 2 isolates from Red Sea Mangroves.</title>
        <authorList>
            <person name="Sefrji F."/>
            <person name="Michoud G."/>
            <person name="Merlino G."/>
            <person name="Daffonchio D."/>
        </authorList>
    </citation>
    <scope>NUCLEOTIDE SEQUENCE [LARGE SCALE GENOMIC DNA]</scope>
    <source>
        <strain evidence="3 4">R1DC41</strain>
    </source>
</reference>
<dbReference type="SFLD" id="SFLDG01129">
    <property type="entry name" value="C1.5:_HAD__Beta-PGM__Phosphata"/>
    <property type="match status" value="1"/>
</dbReference>
<dbReference type="RefSeq" id="WP_239673417.1">
    <property type="nucleotide sequence ID" value="NZ_CP049742.1"/>
</dbReference>
<dbReference type="PANTHER" id="PTHR43434:SF1">
    <property type="entry name" value="PHOSPHOGLYCOLATE PHOSPHATASE"/>
    <property type="match status" value="1"/>
</dbReference>
<dbReference type="InterPro" id="IPR023214">
    <property type="entry name" value="HAD_sf"/>
</dbReference>
<dbReference type="InterPro" id="IPR050155">
    <property type="entry name" value="HAD-like_hydrolase_sf"/>
</dbReference>
<evidence type="ECO:0000313" key="3">
    <source>
        <dbReference type="EMBL" id="QPC45896.1"/>
    </source>
</evidence>
<dbReference type="SUPFAM" id="SSF56784">
    <property type="entry name" value="HAD-like"/>
    <property type="match status" value="1"/>
</dbReference>
<evidence type="ECO:0000256" key="1">
    <source>
        <dbReference type="ARBA" id="ARBA00022801"/>
    </source>
</evidence>
<dbReference type="Gene3D" id="1.10.150.240">
    <property type="entry name" value="Putative phosphatase, domain 2"/>
    <property type="match status" value="1"/>
</dbReference>
<dbReference type="PANTHER" id="PTHR43434">
    <property type="entry name" value="PHOSPHOGLYCOLATE PHOSPHATASE"/>
    <property type="match status" value="1"/>
</dbReference>
<dbReference type="Pfam" id="PF13419">
    <property type="entry name" value="HAD_2"/>
    <property type="match status" value="1"/>
</dbReference>
<dbReference type="GO" id="GO:0008967">
    <property type="term" value="F:phosphoglycolate phosphatase activity"/>
    <property type="evidence" value="ECO:0007669"/>
    <property type="project" value="TreeGrafter"/>
</dbReference>
<evidence type="ECO:0000256" key="2">
    <source>
        <dbReference type="ARBA" id="ARBA00022842"/>
    </source>
</evidence>
<name>A0A7S8C9T0_9BACI</name>
<dbReference type="AlphaFoldDB" id="A0A7S8C9T0"/>
<dbReference type="InterPro" id="IPR041492">
    <property type="entry name" value="HAD_2"/>
</dbReference>
<sequence length="219" mass="24725">MTKAIIFDMDGTLFQTDLILERALEATFHMLREKGLWDGPTPLKVYQKIMGVPLSVVWQTLCPNHSSEVHESSNDYFQEALIGLIKQKRGALYDDVESTLEVLSQEYTLFIASNGVTDYLQAIVETYELHKFVTKTYSIDLIANGSKTDLVRLIKEENEIVFGYVVGDRISDFAAGSGNDLTSIGVKFDYAQEKELQQADIVVERFEELIDVIKKTALV</sequence>
<dbReference type="Gene3D" id="3.40.50.1000">
    <property type="entry name" value="HAD superfamily/HAD-like"/>
    <property type="match status" value="1"/>
</dbReference>